<proteinExistence type="predicted"/>
<protein>
    <submittedName>
        <fullName evidence="1">Uncharacterized protein</fullName>
    </submittedName>
</protein>
<evidence type="ECO:0000313" key="2">
    <source>
        <dbReference type="Proteomes" id="UP001278188"/>
    </source>
</evidence>
<sequence>MSLLNVLLLICLVLVVVSGRIIWKKIRKSAQYRKRMLKDTKVVPAVVSPTDEQRETSRVDDVDAFEPQLFDDIAALFFEQEVQIVNPAKALQIQENVLKKMPAKTVTHIRNMDLNEWSVYWSFYDQSLEYYVGRYGIFSTHVDRFGQEHKQEFTRSE</sequence>
<evidence type="ECO:0000313" key="1">
    <source>
        <dbReference type="EMBL" id="MDV2467626.1"/>
    </source>
</evidence>
<keyword evidence="2" id="KW-1185">Reference proteome</keyword>
<dbReference type="Proteomes" id="UP001278188">
    <property type="component" value="Unassembled WGS sequence"/>
</dbReference>
<dbReference type="RefSeq" id="WP_317081303.1">
    <property type="nucleotide sequence ID" value="NZ_JASVDY010000001.1"/>
</dbReference>
<gene>
    <name evidence="1" type="ORF">QR674_01335</name>
</gene>
<accession>A0ABU3WB43</accession>
<comment type="caution">
    <text evidence="1">The sequence shown here is derived from an EMBL/GenBank/DDBJ whole genome shotgun (WGS) entry which is preliminary data.</text>
</comment>
<reference evidence="1 2" key="1">
    <citation type="submission" date="2023-06" db="EMBL/GenBank/DDBJ databases">
        <title>Genomic Analysis of Acinetobacter Strains Recovered from South Australian Aquatic Samples provides Insights into the Circulation of Antibiotic Resistance determinants in the Environment.</title>
        <authorList>
            <person name="Tobin L."/>
            <person name="Jarocki V.M."/>
            <person name="Kenyon J."/>
            <person name="Drigo B."/>
            <person name="Donner E."/>
            <person name="Djordjevic S.P."/>
            <person name="Hamidian M."/>
        </authorList>
    </citation>
    <scope>NUCLEOTIDE SEQUENCE [LARGE SCALE GENOMIC DNA]</scope>
    <source>
        <strain evidence="1 2">SAAc652</strain>
    </source>
</reference>
<name>A0ABU3WB43_9GAMM</name>
<organism evidence="1 2">
    <name type="scientific">Acinetobacter chinensis</name>
    <dbReference type="NCBI Taxonomy" id="2004650"/>
    <lineage>
        <taxon>Bacteria</taxon>
        <taxon>Pseudomonadati</taxon>
        <taxon>Pseudomonadota</taxon>
        <taxon>Gammaproteobacteria</taxon>
        <taxon>Moraxellales</taxon>
        <taxon>Moraxellaceae</taxon>
        <taxon>Acinetobacter</taxon>
    </lineage>
</organism>
<dbReference type="EMBL" id="JASVDY010000001">
    <property type="protein sequence ID" value="MDV2467626.1"/>
    <property type="molecule type" value="Genomic_DNA"/>
</dbReference>